<evidence type="ECO:0000313" key="3">
    <source>
        <dbReference type="Proteomes" id="UP000736328"/>
    </source>
</evidence>
<sequence>MSKEKWQELREELFALLDITYDYSANVATLEQINVRKHEGGERGPVHQALSRRLPQAV</sequence>
<name>A0A933MLJ9_UNCT6</name>
<dbReference type="EMBL" id="JACQXR010000138">
    <property type="protein sequence ID" value="MBI4727581.1"/>
    <property type="molecule type" value="Genomic_DNA"/>
</dbReference>
<evidence type="ECO:0000313" key="2">
    <source>
        <dbReference type="EMBL" id="MBI4727581.1"/>
    </source>
</evidence>
<protein>
    <submittedName>
        <fullName evidence="2">Uncharacterized protein</fullName>
    </submittedName>
</protein>
<gene>
    <name evidence="2" type="ORF">HY768_10270</name>
</gene>
<dbReference type="AlphaFoldDB" id="A0A933MLJ9"/>
<accession>A0A933MLJ9</accession>
<comment type="caution">
    <text evidence="2">The sequence shown here is derived from an EMBL/GenBank/DDBJ whole genome shotgun (WGS) entry which is preliminary data.</text>
</comment>
<dbReference type="Proteomes" id="UP000736328">
    <property type="component" value="Unassembled WGS sequence"/>
</dbReference>
<reference evidence="2" key="1">
    <citation type="submission" date="2020-07" db="EMBL/GenBank/DDBJ databases">
        <title>Huge and variable diversity of episymbiotic CPR bacteria and DPANN archaea in groundwater ecosystems.</title>
        <authorList>
            <person name="He C.Y."/>
            <person name="Keren R."/>
            <person name="Whittaker M."/>
            <person name="Farag I.F."/>
            <person name="Doudna J."/>
            <person name="Cate J.H.D."/>
            <person name="Banfield J.F."/>
        </authorList>
    </citation>
    <scope>NUCLEOTIDE SEQUENCE</scope>
    <source>
        <strain evidence="2">NC_groundwater_1520_Pr4_B-0.1um_53_5</strain>
    </source>
</reference>
<proteinExistence type="predicted"/>
<evidence type="ECO:0000256" key="1">
    <source>
        <dbReference type="SAM" id="MobiDB-lite"/>
    </source>
</evidence>
<organism evidence="2 3">
    <name type="scientific">candidate division TA06 bacterium</name>
    <dbReference type="NCBI Taxonomy" id="2250710"/>
    <lineage>
        <taxon>Bacteria</taxon>
        <taxon>Bacteria division TA06</taxon>
    </lineage>
</organism>
<feature type="region of interest" description="Disordered" evidence="1">
    <location>
        <begin position="38"/>
        <end position="58"/>
    </location>
</feature>